<proteinExistence type="predicted"/>
<protein>
    <submittedName>
        <fullName evidence="1">5-formyltetrahydrofolate cyclo-ligase</fullName>
    </submittedName>
</protein>
<evidence type="ECO:0000313" key="1">
    <source>
        <dbReference type="EMBL" id="ELY34819.1"/>
    </source>
</evidence>
<dbReference type="InterPro" id="IPR037171">
    <property type="entry name" value="NagB/RpiA_transferase-like"/>
</dbReference>
<dbReference type="EMBL" id="AOHU01000036">
    <property type="protein sequence ID" value="ELY34819.1"/>
    <property type="molecule type" value="Genomic_DNA"/>
</dbReference>
<dbReference type="AlphaFoldDB" id="A0A384KGB5"/>
<dbReference type="PANTHER" id="PTHR13017:SF0">
    <property type="entry name" value="METHENYLTETRAHYDROFOLATE SYNTHASE DOMAIN-CONTAINING PROTEIN"/>
    <property type="match status" value="1"/>
</dbReference>
<reference evidence="1 2" key="2">
    <citation type="journal article" date="2014" name="PLoS Genet.">
        <title>Phylogenetically driven sequencing of extremely halophilic archaea reveals strategies for static and dynamic osmo-response.</title>
        <authorList>
            <person name="Becker E.A."/>
            <person name="Seitzer P.M."/>
            <person name="Tritt A."/>
            <person name="Larsen D."/>
            <person name="Krusor M."/>
            <person name="Yao A.I."/>
            <person name="Wu D."/>
            <person name="Madern D."/>
            <person name="Eisen J.A."/>
            <person name="Darling A.E."/>
            <person name="Facciotti M.T."/>
        </authorList>
    </citation>
    <scope>NUCLEOTIDE SEQUENCE [LARGE SCALE GENOMIC DNA]</scope>
    <source>
        <strain evidence="2">ATCC 29605 / DSM 3757 / JCM 8879 / NBRC 14742 / NCIMB 2012 / VKM B-1768 / DS2</strain>
    </source>
</reference>
<dbReference type="OrthoDB" id="18307at2157"/>
<keyword evidence="1" id="KW-0436">Ligase</keyword>
<dbReference type="SUPFAM" id="SSF100950">
    <property type="entry name" value="NagB/RpiA/CoA transferase-like"/>
    <property type="match status" value="1"/>
</dbReference>
<dbReference type="Gene3D" id="3.40.50.10420">
    <property type="entry name" value="NagB/RpiA/CoA transferase-like"/>
    <property type="match status" value="1"/>
</dbReference>
<sequence>MDKATLRTTVWDDLESSGAARFPFPPHGRIPNFDDATAAAERLAATPEWAAADAVKANPDAPQLPVRRRALREGKTVYMAVPRLRDEECFYELDPARIDDEHLDSAPTVSHVETYADTVGPDALPPIDLVVSGSVAVSETGARVGKGEGFSDLEYAVLRGLGAVTAETTVATTVHERQVRDDLPEPDAHDVPMDFVVTPDRLVRTETPYPRPEGIDWGALPDERLDEMPVLRRLRDESGAVGE</sequence>
<dbReference type="RefSeq" id="WP_004041807.1">
    <property type="nucleotide sequence ID" value="NC_013967.1"/>
</dbReference>
<accession>A0A384KGB5</accession>
<name>A0A384KGB5_HALVD</name>
<gene>
    <name evidence="1" type="ORF">C498_04905</name>
</gene>
<dbReference type="InterPro" id="IPR002698">
    <property type="entry name" value="FTHF_cligase"/>
</dbReference>
<reference evidence="2" key="1">
    <citation type="submission" date="2012-11" db="EMBL/GenBank/DDBJ databases">
        <authorList>
            <person name="Becker E.A."/>
            <person name="Seitzer P."/>
            <person name="Tritt A."/>
            <person name="Larsen D."/>
            <person name="Yao A."/>
            <person name="Wu D."/>
            <person name="Darling A."/>
            <person name="Eisen J.A."/>
            <person name="Facciotti M.T."/>
        </authorList>
    </citation>
    <scope>NUCLEOTIDE SEQUENCE [LARGE SCALE GENOMIC DNA]</scope>
    <source>
        <strain evidence="2">ATCC 29605 / DSM 3757 / JCM 8879 / NBRC 14742 / NCIMB 2012 / VKM B-1768 / DS2</strain>
    </source>
</reference>
<dbReference type="GO" id="GO:0005737">
    <property type="term" value="C:cytoplasm"/>
    <property type="evidence" value="ECO:0007669"/>
    <property type="project" value="TreeGrafter"/>
</dbReference>
<dbReference type="PANTHER" id="PTHR13017">
    <property type="entry name" value="5-FORMYLTETRAHYDROFOLATE CYCLO-LIGASE-RELATED"/>
    <property type="match status" value="1"/>
</dbReference>
<organism evidence="1 2">
    <name type="scientific">Haloferax volcanii (strain ATCC 29605 / DSM 3757 / JCM 8879 / NBRC 14742 / NCIMB 2012 / VKM B-1768 / DS2)</name>
    <name type="common">Halobacterium volcanii</name>
    <dbReference type="NCBI Taxonomy" id="309800"/>
    <lineage>
        <taxon>Archaea</taxon>
        <taxon>Methanobacteriati</taxon>
        <taxon>Methanobacteriota</taxon>
        <taxon>Stenosarchaea group</taxon>
        <taxon>Halobacteria</taxon>
        <taxon>Halobacteriales</taxon>
        <taxon>Haloferacaceae</taxon>
        <taxon>Haloferax</taxon>
    </lineage>
</organism>
<dbReference type="GO" id="GO:0016874">
    <property type="term" value="F:ligase activity"/>
    <property type="evidence" value="ECO:0007669"/>
    <property type="project" value="UniProtKB-KW"/>
</dbReference>
<comment type="caution">
    <text evidence="1">The sequence shown here is derived from an EMBL/GenBank/DDBJ whole genome shotgun (WGS) entry which is preliminary data.</text>
</comment>
<dbReference type="GeneID" id="8925981"/>
<dbReference type="InterPro" id="IPR024185">
    <property type="entry name" value="FTHF_cligase-like_sf"/>
</dbReference>
<dbReference type="Pfam" id="PF01812">
    <property type="entry name" value="5-FTHF_cyc-lig"/>
    <property type="match status" value="1"/>
</dbReference>
<evidence type="ECO:0000313" key="2">
    <source>
        <dbReference type="Proteomes" id="UP000011532"/>
    </source>
</evidence>
<dbReference type="Proteomes" id="UP000011532">
    <property type="component" value="Unassembled WGS sequence"/>
</dbReference>